<feature type="transmembrane region" description="Helical" evidence="1">
    <location>
        <begin position="33"/>
        <end position="53"/>
    </location>
</feature>
<accession>A0A0G0BE57</accession>
<dbReference type="InterPro" id="IPR000620">
    <property type="entry name" value="EamA_dom"/>
</dbReference>
<organism evidence="3 4">
    <name type="scientific">Candidatus Roizmanbacteria bacterium GW2011_GWC2_35_12</name>
    <dbReference type="NCBI Taxonomy" id="1618485"/>
    <lineage>
        <taxon>Bacteria</taxon>
        <taxon>Candidatus Roizmaniibacteriota</taxon>
    </lineage>
</organism>
<gene>
    <name evidence="3" type="ORF">UR63_C0010G0020</name>
</gene>
<feature type="transmembrane region" description="Helical" evidence="1">
    <location>
        <begin position="118"/>
        <end position="136"/>
    </location>
</feature>
<name>A0A0G0BE57_9BACT</name>
<comment type="caution">
    <text evidence="3">The sequence shown here is derived from an EMBL/GenBank/DDBJ whole genome shotgun (WGS) entry which is preliminary data.</text>
</comment>
<dbReference type="AlphaFoldDB" id="A0A0G0BE57"/>
<protein>
    <recommendedName>
        <fullName evidence="2">EamA domain-containing protein</fullName>
    </recommendedName>
</protein>
<sequence>MNTGLIYIVIAEFFWALELILIRKYFPTQSSILIAGLTSIIASLFYLPTFLFAKEKITTGNWLILFILGLTSFFLAQIFYVKGIQEGPSAFTIALATLTMPLLALIMATIFFKESISTSVLVGGALMIVGFLIISFK</sequence>
<dbReference type="SUPFAM" id="SSF103481">
    <property type="entry name" value="Multidrug resistance efflux transporter EmrE"/>
    <property type="match status" value="1"/>
</dbReference>
<evidence type="ECO:0000313" key="3">
    <source>
        <dbReference type="EMBL" id="KKP67699.1"/>
    </source>
</evidence>
<evidence type="ECO:0000259" key="2">
    <source>
        <dbReference type="Pfam" id="PF00892"/>
    </source>
</evidence>
<dbReference type="Gene3D" id="1.10.3730.20">
    <property type="match status" value="1"/>
</dbReference>
<reference evidence="3 4" key="1">
    <citation type="journal article" date="2015" name="Nature">
        <title>rRNA introns, odd ribosomes, and small enigmatic genomes across a large radiation of phyla.</title>
        <authorList>
            <person name="Brown C.T."/>
            <person name="Hug L.A."/>
            <person name="Thomas B.C."/>
            <person name="Sharon I."/>
            <person name="Castelle C.J."/>
            <person name="Singh A."/>
            <person name="Wilkins M.J."/>
            <person name="Williams K.H."/>
            <person name="Banfield J.F."/>
        </authorList>
    </citation>
    <scope>NUCLEOTIDE SEQUENCE [LARGE SCALE GENOMIC DNA]</scope>
</reference>
<dbReference type="GO" id="GO:0016020">
    <property type="term" value="C:membrane"/>
    <property type="evidence" value="ECO:0007669"/>
    <property type="project" value="InterPro"/>
</dbReference>
<dbReference type="Proteomes" id="UP000034127">
    <property type="component" value="Unassembled WGS sequence"/>
</dbReference>
<keyword evidence="1" id="KW-1133">Transmembrane helix</keyword>
<dbReference type="InterPro" id="IPR037185">
    <property type="entry name" value="EmrE-like"/>
</dbReference>
<feature type="transmembrane region" description="Helical" evidence="1">
    <location>
        <begin position="93"/>
        <end position="112"/>
    </location>
</feature>
<dbReference type="EMBL" id="LBPX01000010">
    <property type="protein sequence ID" value="KKP67699.1"/>
    <property type="molecule type" value="Genomic_DNA"/>
</dbReference>
<evidence type="ECO:0000313" key="4">
    <source>
        <dbReference type="Proteomes" id="UP000034127"/>
    </source>
</evidence>
<evidence type="ECO:0000256" key="1">
    <source>
        <dbReference type="SAM" id="Phobius"/>
    </source>
</evidence>
<feature type="transmembrane region" description="Helical" evidence="1">
    <location>
        <begin position="6"/>
        <end position="26"/>
    </location>
</feature>
<keyword evidence="1" id="KW-0472">Membrane</keyword>
<feature type="transmembrane region" description="Helical" evidence="1">
    <location>
        <begin position="59"/>
        <end position="81"/>
    </location>
</feature>
<proteinExistence type="predicted"/>
<dbReference type="Pfam" id="PF00892">
    <property type="entry name" value="EamA"/>
    <property type="match status" value="1"/>
</dbReference>
<feature type="domain" description="EamA" evidence="2">
    <location>
        <begin position="3"/>
        <end position="135"/>
    </location>
</feature>
<keyword evidence="1" id="KW-0812">Transmembrane</keyword>